<comment type="caution">
    <text evidence="2">The sequence shown here is derived from an EMBL/GenBank/DDBJ whole genome shotgun (WGS) entry which is preliminary data.</text>
</comment>
<keyword evidence="3" id="KW-1185">Reference proteome</keyword>
<accession>A0A2S7UZZ4</accession>
<reference evidence="2 3" key="1">
    <citation type="submission" date="2016-12" db="EMBL/GenBank/DDBJ databases">
        <title>Diversity of luminous bacteria.</title>
        <authorList>
            <person name="Yoshizawa S."/>
            <person name="Kogure K."/>
        </authorList>
    </citation>
    <scope>NUCLEOTIDE SEQUENCE [LARGE SCALE GENOMIC DNA]</scope>
    <source>
        <strain evidence="2 3">SA4-48</strain>
    </source>
</reference>
<dbReference type="Gene3D" id="2.70.70.10">
    <property type="entry name" value="Glucose Permease (Domain IIA)"/>
    <property type="match status" value="1"/>
</dbReference>
<dbReference type="OrthoDB" id="9805070at2"/>
<protein>
    <submittedName>
        <fullName evidence="2">Peptidase M23</fullName>
    </submittedName>
</protein>
<dbReference type="CDD" id="cd12797">
    <property type="entry name" value="M23_peptidase"/>
    <property type="match status" value="1"/>
</dbReference>
<dbReference type="AlphaFoldDB" id="A0A2S7UZZ4"/>
<dbReference type="InterPro" id="IPR050570">
    <property type="entry name" value="Cell_wall_metabolism_enzyme"/>
</dbReference>
<evidence type="ECO:0000313" key="2">
    <source>
        <dbReference type="EMBL" id="PQJ55072.1"/>
    </source>
</evidence>
<dbReference type="EMBL" id="MSCH01000003">
    <property type="protein sequence ID" value="PQJ55072.1"/>
    <property type="molecule type" value="Genomic_DNA"/>
</dbReference>
<dbReference type="InterPro" id="IPR011055">
    <property type="entry name" value="Dup_hybrid_motif"/>
</dbReference>
<proteinExistence type="predicted"/>
<dbReference type="SUPFAM" id="SSF51261">
    <property type="entry name" value="Duplicated hybrid motif"/>
    <property type="match status" value="1"/>
</dbReference>
<organism evidence="2 3">
    <name type="scientific">Psychrosphaera saromensis</name>
    <dbReference type="NCBI Taxonomy" id="716813"/>
    <lineage>
        <taxon>Bacteria</taxon>
        <taxon>Pseudomonadati</taxon>
        <taxon>Pseudomonadota</taxon>
        <taxon>Gammaproteobacteria</taxon>
        <taxon>Alteromonadales</taxon>
        <taxon>Pseudoalteromonadaceae</taxon>
        <taxon>Psychrosphaera</taxon>
    </lineage>
</organism>
<dbReference type="InterPro" id="IPR016047">
    <property type="entry name" value="M23ase_b-sheet_dom"/>
</dbReference>
<dbReference type="PANTHER" id="PTHR21666">
    <property type="entry name" value="PEPTIDASE-RELATED"/>
    <property type="match status" value="1"/>
</dbReference>
<sequence>MSLTLIYRGKNVSFKTRMLKAQWLSVALVLILLTIWLVRGAIGHTDDTNHVREQLSVAQKEYSDEKELLIRLKNQTQHQLSALTLKLGEIKGQVNRLDAFASRLAQQSEIPDDEFNFATLAATGGPLTTNAEDVTANAETLFSEMDEMLIKLDGQERKMAVLESILMNTHIEEEIFISGRPIQRGWLSSYFGVRKDPFTGMPATHKGLDFAGEDGGGVVVTGSGVVTWADSRFGYGNLVEVDHGDGIVTRYGHNKALLVSAGDIVTKGQKIALMGSTGRSTGPHVHYEVIKNGKRIDPLPYVYRKAD</sequence>
<gene>
    <name evidence="2" type="ORF">BTO11_16375</name>
</gene>
<dbReference type="RefSeq" id="WP_105053596.1">
    <property type="nucleotide sequence ID" value="NZ_BMYG01000009.1"/>
</dbReference>
<dbReference type="GO" id="GO:0004222">
    <property type="term" value="F:metalloendopeptidase activity"/>
    <property type="evidence" value="ECO:0007669"/>
    <property type="project" value="TreeGrafter"/>
</dbReference>
<dbReference type="PANTHER" id="PTHR21666:SF291">
    <property type="entry name" value="STAGE II SPORULATION PROTEIN Q"/>
    <property type="match status" value="1"/>
</dbReference>
<dbReference type="FunFam" id="2.70.70.10:FF:000006">
    <property type="entry name" value="M23 family peptidase"/>
    <property type="match status" value="1"/>
</dbReference>
<dbReference type="Pfam" id="PF01551">
    <property type="entry name" value="Peptidase_M23"/>
    <property type="match status" value="1"/>
</dbReference>
<feature type="domain" description="M23ase beta-sheet core" evidence="1">
    <location>
        <begin position="204"/>
        <end position="298"/>
    </location>
</feature>
<dbReference type="Proteomes" id="UP000239007">
    <property type="component" value="Unassembled WGS sequence"/>
</dbReference>
<name>A0A2S7UZZ4_9GAMM</name>
<evidence type="ECO:0000259" key="1">
    <source>
        <dbReference type="Pfam" id="PF01551"/>
    </source>
</evidence>
<evidence type="ECO:0000313" key="3">
    <source>
        <dbReference type="Proteomes" id="UP000239007"/>
    </source>
</evidence>